<sequence length="97" mass="11511">MAMTQFLFFETDNRQVQAHTQHEIYQTRLHLYELEQLLPRSFMCISKSTILNLNAIYGIEYTVSSTRITFQETAKQVYVSRKYYQQLRQYLTGGSSL</sequence>
<dbReference type="EMBL" id="JABZEC010000004">
    <property type="protein sequence ID" value="NVY96634.1"/>
    <property type="molecule type" value="Genomic_DNA"/>
</dbReference>
<dbReference type="GO" id="GO:0003677">
    <property type="term" value="F:DNA binding"/>
    <property type="evidence" value="ECO:0007669"/>
    <property type="project" value="InterPro"/>
</dbReference>
<evidence type="ECO:0000313" key="3">
    <source>
        <dbReference type="Proteomes" id="UP000563523"/>
    </source>
</evidence>
<dbReference type="AlphaFoldDB" id="A0A850QXS9"/>
<keyword evidence="3" id="KW-1185">Reference proteome</keyword>
<evidence type="ECO:0000259" key="1">
    <source>
        <dbReference type="PROSITE" id="PS50930"/>
    </source>
</evidence>
<dbReference type="Gene3D" id="2.40.50.1020">
    <property type="entry name" value="LytTr DNA-binding domain"/>
    <property type="match status" value="1"/>
</dbReference>
<protein>
    <submittedName>
        <fullName evidence="2">LytTR family transcriptional regulator</fullName>
    </submittedName>
</protein>
<dbReference type="PANTHER" id="PTHR37299">
    <property type="entry name" value="TRANSCRIPTIONAL REGULATOR-RELATED"/>
    <property type="match status" value="1"/>
</dbReference>
<accession>A0A850QXS9</accession>
<gene>
    <name evidence="2" type="ORF">HU830_05590</name>
</gene>
<organism evidence="2 3">
    <name type="scientific">Bombilactobacillus apium</name>
    <dbReference type="NCBI Taxonomy" id="2675299"/>
    <lineage>
        <taxon>Bacteria</taxon>
        <taxon>Bacillati</taxon>
        <taxon>Bacillota</taxon>
        <taxon>Bacilli</taxon>
        <taxon>Lactobacillales</taxon>
        <taxon>Lactobacillaceae</taxon>
        <taxon>Bombilactobacillus</taxon>
    </lineage>
</organism>
<dbReference type="Proteomes" id="UP000563523">
    <property type="component" value="Unassembled WGS sequence"/>
</dbReference>
<feature type="domain" description="HTH LytTR-type" evidence="1">
    <location>
        <begin position="1"/>
        <end position="93"/>
    </location>
</feature>
<dbReference type="InterPro" id="IPR046947">
    <property type="entry name" value="LytR-like"/>
</dbReference>
<dbReference type="PANTHER" id="PTHR37299:SF4">
    <property type="entry name" value="TRANSCRIPTIONAL REGULATOR"/>
    <property type="match status" value="1"/>
</dbReference>
<dbReference type="Pfam" id="PF04397">
    <property type="entry name" value="LytTR"/>
    <property type="match status" value="1"/>
</dbReference>
<dbReference type="PROSITE" id="PS50930">
    <property type="entry name" value="HTH_LYTTR"/>
    <property type="match status" value="1"/>
</dbReference>
<dbReference type="GO" id="GO:0000156">
    <property type="term" value="F:phosphorelay response regulator activity"/>
    <property type="evidence" value="ECO:0007669"/>
    <property type="project" value="InterPro"/>
</dbReference>
<evidence type="ECO:0000313" key="2">
    <source>
        <dbReference type="EMBL" id="NVY96634.1"/>
    </source>
</evidence>
<proteinExistence type="predicted"/>
<dbReference type="SMART" id="SM00850">
    <property type="entry name" value="LytTR"/>
    <property type="match status" value="1"/>
</dbReference>
<dbReference type="InterPro" id="IPR007492">
    <property type="entry name" value="LytTR_DNA-bd_dom"/>
</dbReference>
<name>A0A850QXS9_9LACO</name>
<reference evidence="2 3" key="1">
    <citation type="submission" date="2020-06" db="EMBL/GenBank/DDBJ databases">
        <authorList>
            <person name="Kang J."/>
        </authorList>
    </citation>
    <scope>NUCLEOTIDE SEQUENCE [LARGE SCALE GENOMIC DNA]</scope>
    <source>
        <strain evidence="2 3">DCY120</strain>
    </source>
</reference>
<comment type="caution">
    <text evidence="2">The sequence shown here is derived from an EMBL/GenBank/DDBJ whole genome shotgun (WGS) entry which is preliminary data.</text>
</comment>